<dbReference type="InterPro" id="IPR036390">
    <property type="entry name" value="WH_DNA-bd_sf"/>
</dbReference>
<comment type="function">
    <text evidence="1">NodD regulates the expression of the nodABCFE genes which encode other nodulation proteins. NodD is also a negative regulator of its own expression. Binds flavonoids as inducers.</text>
</comment>
<dbReference type="Pfam" id="PF00126">
    <property type="entry name" value="HTH_1"/>
    <property type="match status" value="1"/>
</dbReference>
<name>A0A176YIW9_9BRAD</name>
<proteinExistence type="inferred from homology"/>
<dbReference type="PANTHER" id="PTHR30126:SF40">
    <property type="entry name" value="HTH-TYPE TRANSCRIPTIONAL REGULATOR GLTR"/>
    <property type="match status" value="1"/>
</dbReference>
<dbReference type="AlphaFoldDB" id="A0A176YIW9"/>
<evidence type="ECO:0000259" key="6">
    <source>
        <dbReference type="PROSITE" id="PS50931"/>
    </source>
</evidence>
<evidence type="ECO:0000256" key="3">
    <source>
        <dbReference type="ARBA" id="ARBA00023015"/>
    </source>
</evidence>
<evidence type="ECO:0000256" key="2">
    <source>
        <dbReference type="ARBA" id="ARBA00009437"/>
    </source>
</evidence>
<accession>A0A176YIW9</accession>
<dbReference type="PROSITE" id="PS50931">
    <property type="entry name" value="HTH_LYSR"/>
    <property type="match status" value="1"/>
</dbReference>
<gene>
    <name evidence="7" type="ORF">AYJ54_19330</name>
</gene>
<comment type="caution">
    <text evidence="7">The sequence shown here is derived from an EMBL/GenBank/DDBJ whole genome shotgun (WGS) entry which is preliminary data.</text>
</comment>
<feature type="domain" description="HTH lysR-type" evidence="6">
    <location>
        <begin position="16"/>
        <end position="73"/>
    </location>
</feature>
<dbReference type="OrthoDB" id="7492271at2"/>
<evidence type="ECO:0000256" key="1">
    <source>
        <dbReference type="ARBA" id="ARBA00003502"/>
    </source>
</evidence>
<dbReference type="Proteomes" id="UP000076959">
    <property type="component" value="Unassembled WGS sequence"/>
</dbReference>
<dbReference type="Gene3D" id="1.10.10.10">
    <property type="entry name" value="Winged helix-like DNA-binding domain superfamily/Winged helix DNA-binding domain"/>
    <property type="match status" value="1"/>
</dbReference>
<dbReference type="PANTHER" id="PTHR30126">
    <property type="entry name" value="HTH-TYPE TRANSCRIPTIONAL REGULATOR"/>
    <property type="match status" value="1"/>
</dbReference>
<evidence type="ECO:0000256" key="4">
    <source>
        <dbReference type="ARBA" id="ARBA00023125"/>
    </source>
</evidence>
<dbReference type="InterPro" id="IPR036388">
    <property type="entry name" value="WH-like_DNA-bd_sf"/>
</dbReference>
<dbReference type="SUPFAM" id="SSF53850">
    <property type="entry name" value="Periplasmic binding protein-like II"/>
    <property type="match status" value="1"/>
</dbReference>
<dbReference type="Gene3D" id="3.40.190.290">
    <property type="match status" value="1"/>
</dbReference>
<dbReference type="InterPro" id="IPR005119">
    <property type="entry name" value="LysR_subst-bd"/>
</dbReference>
<organism evidence="7 8">
    <name type="scientific">Bradyrhizobium centrolobii</name>
    <dbReference type="NCBI Taxonomy" id="1505087"/>
    <lineage>
        <taxon>Bacteria</taxon>
        <taxon>Pseudomonadati</taxon>
        <taxon>Pseudomonadota</taxon>
        <taxon>Alphaproteobacteria</taxon>
        <taxon>Hyphomicrobiales</taxon>
        <taxon>Nitrobacteraceae</taxon>
        <taxon>Bradyrhizobium</taxon>
    </lineage>
</organism>
<protein>
    <recommendedName>
        <fullName evidence="6">HTH lysR-type domain-containing protein</fullName>
    </recommendedName>
</protein>
<dbReference type="InterPro" id="IPR000847">
    <property type="entry name" value="LysR_HTH_N"/>
</dbReference>
<keyword evidence="5" id="KW-0804">Transcription</keyword>
<dbReference type="GO" id="GO:0000976">
    <property type="term" value="F:transcription cis-regulatory region binding"/>
    <property type="evidence" value="ECO:0007669"/>
    <property type="project" value="TreeGrafter"/>
</dbReference>
<dbReference type="FunFam" id="1.10.10.10:FF:000001">
    <property type="entry name" value="LysR family transcriptional regulator"/>
    <property type="match status" value="1"/>
</dbReference>
<sequence length="340" mass="37838">MQAKTRHFEGGSYFGVNLRDLQVFHVLAEARSMIVAAERIGVTQSAVSQSVARLESWLKTELVDRSSRPIRITHSGDLLRQGVSEILESVQRTVEEVRLGSKGNIPIVRFGLVDSFATTAGPEIVKGLSERVDQLLIWSGISPVLASQLLDRSLDIIVASDPMAEHPELARQILFREALVAAVPRHAAGRFREISIEAMCAELPFVRFTKRSQLGRMVEYYLSQRRLAPRKNLEFDASEAVLRMVSSGIGWTITTPLCLLQSHLKALDIEVLPLPPLCFRRICVIYRPGELVQITQKIIELCRDCVETSILPSLKQLAPWPDVVSNEVQADVSPSAVRPS</sequence>
<dbReference type="STRING" id="1505087.AYJ54_19330"/>
<reference evidence="7 8" key="1">
    <citation type="submission" date="2016-03" db="EMBL/GenBank/DDBJ databases">
        <title>Draft Genome Sequence of the Strain BR 10245 (Bradyrhizobium sp.) isolated from nodules of Centrolobium paraense.</title>
        <authorList>
            <person name="Simoes-Araujo J.L.Sr."/>
            <person name="Barauna A.C."/>
            <person name="Silva K."/>
            <person name="Zilli J.E."/>
        </authorList>
    </citation>
    <scope>NUCLEOTIDE SEQUENCE [LARGE SCALE GENOMIC DNA]</scope>
    <source>
        <strain evidence="7 8">BR 10245</strain>
    </source>
</reference>
<dbReference type="PRINTS" id="PR00039">
    <property type="entry name" value="HTHLYSR"/>
</dbReference>
<evidence type="ECO:0000256" key="5">
    <source>
        <dbReference type="ARBA" id="ARBA00023163"/>
    </source>
</evidence>
<dbReference type="SUPFAM" id="SSF46785">
    <property type="entry name" value="Winged helix' DNA-binding domain"/>
    <property type="match status" value="1"/>
</dbReference>
<comment type="similarity">
    <text evidence="2">Belongs to the LysR transcriptional regulatory family.</text>
</comment>
<evidence type="ECO:0000313" key="7">
    <source>
        <dbReference type="EMBL" id="OAF06676.1"/>
    </source>
</evidence>
<dbReference type="Pfam" id="PF03466">
    <property type="entry name" value="LysR_substrate"/>
    <property type="match status" value="1"/>
</dbReference>
<dbReference type="EMBL" id="LUUB01000074">
    <property type="protein sequence ID" value="OAF06676.1"/>
    <property type="molecule type" value="Genomic_DNA"/>
</dbReference>
<dbReference type="RefSeq" id="WP_063676454.1">
    <property type="nucleotide sequence ID" value="NZ_LUUB01000074.1"/>
</dbReference>
<dbReference type="GO" id="GO:0003700">
    <property type="term" value="F:DNA-binding transcription factor activity"/>
    <property type="evidence" value="ECO:0007669"/>
    <property type="project" value="InterPro"/>
</dbReference>
<evidence type="ECO:0000313" key="8">
    <source>
        <dbReference type="Proteomes" id="UP000076959"/>
    </source>
</evidence>
<keyword evidence="4" id="KW-0238">DNA-binding</keyword>
<keyword evidence="3" id="KW-0805">Transcription regulation</keyword>
<dbReference type="CDD" id="cd05466">
    <property type="entry name" value="PBP2_LTTR_substrate"/>
    <property type="match status" value="1"/>
</dbReference>
<keyword evidence="8" id="KW-1185">Reference proteome</keyword>